<feature type="binding site" evidence="4">
    <location>
        <position position="478"/>
    </location>
    <ligand>
        <name>ATP</name>
        <dbReference type="ChEBI" id="CHEBI:30616"/>
    </ligand>
</feature>
<evidence type="ECO:0000256" key="7">
    <source>
        <dbReference type="SAM" id="Phobius"/>
    </source>
</evidence>
<reference evidence="10" key="1">
    <citation type="journal article" date="2023" name="Commun. Biol.">
        <title>Genome analysis of Parmales, the sister group of diatoms, reveals the evolutionary specialization of diatoms from phago-mixotrophs to photoautotrophs.</title>
        <authorList>
            <person name="Ban H."/>
            <person name="Sato S."/>
            <person name="Yoshikawa S."/>
            <person name="Yamada K."/>
            <person name="Nakamura Y."/>
            <person name="Ichinomiya M."/>
            <person name="Sato N."/>
            <person name="Blanc-Mathieu R."/>
            <person name="Endo H."/>
            <person name="Kuwata A."/>
            <person name="Ogata H."/>
        </authorList>
    </citation>
    <scope>NUCLEOTIDE SEQUENCE [LARGE SCALE GENOMIC DNA]</scope>
    <source>
        <strain evidence="10">NIES 3700</strain>
    </source>
</reference>
<feature type="compositionally biased region" description="Basic and acidic residues" evidence="6">
    <location>
        <begin position="778"/>
        <end position="790"/>
    </location>
</feature>
<organism evidence="9 10">
    <name type="scientific">Triparma laevis f. longispina</name>
    <dbReference type="NCBI Taxonomy" id="1714387"/>
    <lineage>
        <taxon>Eukaryota</taxon>
        <taxon>Sar</taxon>
        <taxon>Stramenopiles</taxon>
        <taxon>Ochrophyta</taxon>
        <taxon>Bolidophyceae</taxon>
        <taxon>Parmales</taxon>
        <taxon>Triparmaceae</taxon>
        <taxon>Triparma</taxon>
    </lineage>
</organism>
<evidence type="ECO:0000256" key="3">
    <source>
        <dbReference type="ARBA" id="ARBA00022840"/>
    </source>
</evidence>
<dbReference type="PANTHER" id="PTHR44329">
    <property type="entry name" value="SERINE/THREONINE-PROTEIN KINASE TNNI3K-RELATED"/>
    <property type="match status" value="1"/>
</dbReference>
<keyword evidence="1" id="KW-0723">Serine/threonine-protein kinase</keyword>
<keyword evidence="7" id="KW-1133">Transmembrane helix</keyword>
<evidence type="ECO:0000256" key="6">
    <source>
        <dbReference type="SAM" id="MobiDB-lite"/>
    </source>
</evidence>
<dbReference type="EMBL" id="BRXW01000598">
    <property type="protein sequence ID" value="GMH68809.1"/>
    <property type="molecule type" value="Genomic_DNA"/>
</dbReference>
<proteinExistence type="predicted"/>
<dbReference type="SMART" id="SM00220">
    <property type="entry name" value="S_TKc"/>
    <property type="match status" value="1"/>
</dbReference>
<keyword evidence="5" id="KW-0175">Coiled coil</keyword>
<feature type="compositionally biased region" description="Acidic residues" evidence="6">
    <location>
        <begin position="791"/>
        <end position="803"/>
    </location>
</feature>
<dbReference type="InterPro" id="IPR001245">
    <property type="entry name" value="Ser-Thr/Tyr_kinase_cat_dom"/>
</dbReference>
<dbReference type="PROSITE" id="PS00107">
    <property type="entry name" value="PROTEIN_KINASE_ATP"/>
    <property type="match status" value="1"/>
</dbReference>
<feature type="compositionally biased region" description="Polar residues" evidence="6">
    <location>
        <begin position="1091"/>
        <end position="1108"/>
    </location>
</feature>
<sequence>MPNSTEGYASSQLNSEDAEFVSFVLTVCIILAFSLIICIYNAVAITEPTQALLNDDAMTAPVVHPTWDKTGRICSGAWIMAKKFGNAFLHTIACCFYRRKQSTLPVSGGAGGERSLSVRNPSSVGRYIRDSFRPSVLGAESTEFNNPHKASMNNPVFQQRKMHYLVRKWVTSETDLSDVMGKWNLKFHDIAIEEQFNYYYLYIHSSYIRMLTVVLLLALIAAIPLTTHNLIIRAPIAILLLLSLYFTSTKMMDERFWIADWSLNLIFFFGNISLIIMLAFDVVLAEDKDSSRQRYFKIDVDNFDNNFNIGLIIGSWMIYLASWTLLTGTAWRKQLVFLFISYICICIQIKFRTIRQKDFDDSNDYHVYTSMVVLAVYTILCSLISRSNENNMRQQFYQSWTLLRAKIHQEQLLQKQKFNEEEIEVIRQVMENRNEDIDMELQEVLIDSDDLKLEDLLGKGAYGEVFKANYEGIHVAVKVIKDISENNLERTRAEILLMKGLQHPQIVMFIGACWDEFMMGIVLELVDNGPLANFLHNKKLHLSWEHPKLGMAKDAAAGCAYLHQSTYYDEKEGVYHDCIIHRDLKPDNMLVTTTYGIKLTDFGEARVMDSEMTMTQVGSPVYMAPEVLKGERYDERVDIYSYAITLVEMLVLAESVFEVFEMTYKKLKGEDQALTPLALTRMVALENFRPELPDNIPKTLSALIKDCWSANPNNRPNFEEILERLDGEVHEEIYNTEWENNGVKRGNSSMTGGTVGTLRNKKKIDLGRAARATSPKSPETDRDKLAHDIISEIDEDAGADPEGDDTRGSFRRAPNEDGSPAPPRGGRNQHLRKMMSMKRAALPTGVGLMSAGTGASSRGLGLSKMGGSVRGNNAFGGATAHGSAVTDRKRRNSDLGGGLGALNLAGLSSPIMRVDENESDDSGSDEENNDKGHVRFKVEGEGGDGDKATTIMNQKNELAKVKAALAALQKDMEKMKRELEETKAAAQTSQTQLKLAQKNARQARMDMNERKRQSMTTAIKTKQSTMGEGKLNTTLQSFGEEDNDAGMIEALEAKLADSQKAILKKEAELDYYRKKKSDGSPKGETGKKEVGNSSKLAKSGTQPPSSWNPLAGVMGGGRKKSISSVGSGAGKGGERSTREKPKDIAAGIAASKKSVEKVIPPVAEGRKFIMSD</sequence>
<keyword evidence="7" id="KW-0472">Membrane</keyword>
<feature type="compositionally biased region" description="Acidic residues" evidence="6">
    <location>
        <begin position="917"/>
        <end position="928"/>
    </location>
</feature>
<feature type="region of interest" description="Disordered" evidence="6">
    <location>
        <begin position="742"/>
        <end position="829"/>
    </location>
</feature>
<comment type="caution">
    <text evidence="9">The sequence shown here is derived from an EMBL/GenBank/DDBJ whole genome shotgun (WGS) entry which is preliminary data.</text>
</comment>
<dbReference type="Pfam" id="PF07714">
    <property type="entry name" value="PK_Tyr_Ser-Thr"/>
    <property type="match status" value="1"/>
</dbReference>
<dbReference type="InterPro" id="IPR017441">
    <property type="entry name" value="Protein_kinase_ATP_BS"/>
</dbReference>
<dbReference type="PROSITE" id="PS50011">
    <property type="entry name" value="PROTEIN_KINASE_DOM"/>
    <property type="match status" value="1"/>
</dbReference>
<evidence type="ECO:0000256" key="5">
    <source>
        <dbReference type="SAM" id="Coils"/>
    </source>
</evidence>
<evidence type="ECO:0000256" key="1">
    <source>
        <dbReference type="ARBA" id="ARBA00022527"/>
    </source>
</evidence>
<dbReference type="AlphaFoldDB" id="A0A9W7E5C7"/>
<gene>
    <name evidence="9" type="ORF">TrLO_g1827</name>
</gene>
<protein>
    <recommendedName>
        <fullName evidence="8">Protein kinase domain-containing protein</fullName>
    </recommendedName>
</protein>
<evidence type="ECO:0000313" key="10">
    <source>
        <dbReference type="Proteomes" id="UP001165122"/>
    </source>
</evidence>
<feature type="transmembrane region" description="Helical" evidence="7">
    <location>
        <begin position="305"/>
        <end position="326"/>
    </location>
</feature>
<feature type="transmembrane region" description="Helical" evidence="7">
    <location>
        <begin position="335"/>
        <end position="353"/>
    </location>
</feature>
<dbReference type="GO" id="GO:0005524">
    <property type="term" value="F:ATP binding"/>
    <property type="evidence" value="ECO:0007669"/>
    <property type="project" value="UniProtKB-UniRule"/>
</dbReference>
<dbReference type="InterPro" id="IPR000719">
    <property type="entry name" value="Prot_kinase_dom"/>
</dbReference>
<dbReference type="PROSITE" id="PS00108">
    <property type="entry name" value="PROTEIN_KINASE_ST"/>
    <property type="match status" value="1"/>
</dbReference>
<feature type="domain" description="Protein kinase" evidence="8">
    <location>
        <begin position="451"/>
        <end position="733"/>
    </location>
</feature>
<keyword evidence="1" id="KW-0808">Transferase</keyword>
<evidence type="ECO:0000259" key="8">
    <source>
        <dbReference type="PROSITE" id="PS50011"/>
    </source>
</evidence>
<feature type="compositionally biased region" description="Basic and acidic residues" evidence="6">
    <location>
        <begin position="929"/>
        <end position="946"/>
    </location>
</feature>
<dbReference type="SUPFAM" id="SSF56112">
    <property type="entry name" value="Protein kinase-like (PK-like)"/>
    <property type="match status" value="1"/>
</dbReference>
<name>A0A9W7E5C7_9STRA</name>
<feature type="transmembrane region" description="Helical" evidence="7">
    <location>
        <begin position="207"/>
        <end position="225"/>
    </location>
</feature>
<dbReference type="InterPro" id="IPR051681">
    <property type="entry name" value="Ser/Thr_Kinases-Pseudokinases"/>
</dbReference>
<feature type="region of interest" description="Disordered" evidence="6">
    <location>
        <begin position="878"/>
        <end position="897"/>
    </location>
</feature>
<feature type="compositionally biased region" description="Basic and acidic residues" evidence="6">
    <location>
        <begin position="1067"/>
        <end position="1090"/>
    </location>
</feature>
<keyword evidence="3 4" id="KW-0067">ATP-binding</keyword>
<keyword evidence="7" id="KW-0812">Transmembrane</keyword>
<evidence type="ECO:0000313" key="9">
    <source>
        <dbReference type="EMBL" id="GMH68809.1"/>
    </source>
</evidence>
<feature type="compositionally biased region" description="Basic and acidic residues" evidence="6">
    <location>
        <begin position="1132"/>
        <end position="1143"/>
    </location>
</feature>
<dbReference type="Gene3D" id="3.30.200.20">
    <property type="entry name" value="Phosphorylase Kinase, domain 1"/>
    <property type="match status" value="1"/>
</dbReference>
<keyword evidence="10" id="KW-1185">Reference proteome</keyword>
<dbReference type="GO" id="GO:0004674">
    <property type="term" value="F:protein serine/threonine kinase activity"/>
    <property type="evidence" value="ECO:0007669"/>
    <property type="project" value="TreeGrafter"/>
</dbReference>
<keyword evidence="1" id="KW-0418">Kinase</keyword>
<dbReference type="CDD" id="cd13999">
    <property type="entry name" value="STKc_MAP3K-like"/>
    <property type="match status" value="1"/>
</dbReference>
<keyword evidence="2 4" id="KW-0547">Nucleotide-binding</keyword>
<dbReference type="Proteomes" id="UP001165122">
    <property type="component" value="Unassembled WGS sequence"/>
</dbReference>
<evidence type="ECO:0000256" key="4">
    <source>
        <dbReference type="PROSITE-ProRule" id="PRU10141"/>
    </source>
</evidence>
<dbReference type="InterPro" id="IPR011009">
    <property type="entry name" value="Kinase-like_dom_sf"/>
</dbReference>
<feature type="region of interest" description="Disordered" evidence="6">
    <location>
        <begin position="1067"/>
        <end position="1144"/>
    </location>
</feature>
<feature type="transmembrane region" description="Helical" evidence="7">
    <location>
        <begin position="365"/>
        <end position="384"/>
    </location>
</feature>
<evidence type="ECO:0000256" key="2">
    <source>
        <dbReference type="ARBA" id="ARBA00022741"/>
    </source>
</evidence>
<feature type="transmembrane region" description="Helical" evidence="7">
    <location>
        <begin position="639"/>
        <end position="657"/>
    </location>
</feature>
<feature type="transmembrane region" description="Helical" evidence="7">
    <location>
        <begin position="20"/>
        <end position="43"/>
    </location>
</feature>
<feature type="transmembrane region" description="Helical" evidence="7">
    <location>
        <begin position="231"/>
        <end position="249"/>
    </location>
</feature>
<dbReference type="OrthoDB" id="193416at2759"/>
<dbReference type="InterPro" id="IPR008271">
    <property type="entry name" value="Ser/Thr_kinase_AS"/>
</dbReference>
<feature type="coiled-coil region" evidence="5">
    <location>
        <begin position="951"/>
        <end position="1013"/>
    </location>
</feature>
<accession>A0A9W7E5C7</accession>
<dbReference type="Gene3D" id="1.10.510.10">
    <property type="entry name" value="Transferase(Phosphotransferase) domain 1"/>
    <property type="match status" value="1"/>
</dbReference>
<feature type="region of interest" description="Disordered" evidence="6">
    <location>
        <begin position="910"/>
        <end position="946"/>
    </location>
</feature>
<dbReference type="PANTHER" id="PTHR44329:SF298">
    <property type="entry name" value="MIXED LINEAGE KINASE DOMAIN-LIKE PROTEIN"/>
    <property type="match status" value="1"/>
</dbReference>
<feature type="transmembrane region" description="Helical" evidence="7">
    <location>
        <begin position="261"/>
        <end position="285"/>
    </location>
</feature>